<dbReference type="EMBL" id="CP001510">
    <property type="protein sequence ID" value="ACS41468.1"/>
    <property type="molecule type" value="Genomic_DNA"/>
</dbReference>
<organism evidence="5 6">
    <name type="scientific">Methylorubrum extorquens (strain ATCC 14718 / DSM 1338 / JCM 2805 / NCIMB 9133 / AM1)</name>
    <name type="common">Methylobacterium extorquens</name>
    <dbReference type="NCBI Taxonomy" id="272630"/>
    <lineage>
        <taxon>Bacteria</taxon>
        <taxon>Pseudomonadati</taxon>
        <taxon>Pseudomonadota</taxon>
        <taxon>Alphaproteobacteria</taxon>
        <taxon>Hyphomicrobiales</taxon>
        <taxon>Methylobacteriaceae</taxon>
        <taxon>Methylorubrum</taxon>
    </lineage>
</organism>
<dbReference type="Gene3D" id="3.40.50.150">
    <property type="entry name" value="Vaccinia Virus protein VP39"/>
    <property type="match status" value="2"/>
</dbReference>
<feature type="region of interest" description="Disordered" evidence="4">
    <location>
        <begin position="511"/>
        <end position="534"/>
    </location>
</feature>
<keyword evidence="1 5" id="KW-0489">Methyltransferase</keyword>
<proteinExistence type="predicted"/>
<evidence type="ECO:0000256" key="1">
    <source>
        <dbReference type="ARBA" id="ARBA00022603"/>
    </source>
</evidence>
<keyword evidence="6" id="KW-1185">Reference proteome</keyword>
<dbReference type="PANTHER" id="PTHR30481">
    <property type="entry name" value="DNA ADENINE METHYLASE"/>
    <property type="match status" value="1"/>
</dbReference>
<dbReference type="PRINTS" id="PR00505">
    <property type="entry name" value="D12N6MTFRASE"/>
</dbReference>
<name>C5AZU4_METEA</name>
<dbReference type="RefSeq" id="WP_012753358.1">
    <property type="nucleotide sequence ID" value="NC_012808.1"/>
</dbReference>
<keyword evidence="2" id="KW-0808">Transferase</keyword>
<gene>
    <name evidence="5" type="ordered locus">MexAM1_META1p3758</name>
</gene>
<dbReference type="GO" id="GO:0032259">
    <property type="term" value="P:methylation"/>
    <property type="evidence" value="ECO:0007669"/>
    <property type="project" value="UniProtKB-KW"/>
</dbReference>
<dbReference type="Pfam" id="PF02086">
    <property type="entry name" value="MethyltransfD12"/>
    <property type="match status" value="1"/>
</dbReference>
<dbReference type="GO" id="GO:0009307">
    <property type="term" value="P:DNA restriction-modification system"/>
    <property type="evidence" value="ECO:0007669"/>
    <property type="project" value="InterPro"/>
</dbReference>
<dbReference type="GO" id="GO:0006298">
    <property type="term" value="P:mismatch repair"/>
    <property type="evidence" value="ECO:0007669"/>
    <property type="project" value="TreeGrafter"/>
</dbReference>
<dbReference type="GO" id="GO:1904047">
    <property type="term" value="F:S-adenosyl-L-methionine binding"/>
    <property type="evidence" value="ECO:0007669"/>
    <property type="project" value="TreeGrafter"/>
</dbReference>
<sequence length="534" mass="58644">MTDDALHDRVLAYLSEPFPTPEEIEAAQAAHQARREAEAAKRQEGERRRNAALIERARTMARESIATRPWAWARAELIEEAERLLAREDLSVGAAMRLGELATNAAVNVNRCLQRIATPHEPELALARDPAVRVAAAEALALVTARDQDRAQQKNGVGWGKTASLVGHVLTGLGELSETHATHAIRILRLHKGQVPRALMARVLGAPAPAPVAPVPAPAVAEPPAPVEAAPAPEAPAVAVPRRPMVRWLGSKWRLAPWVIEHLPPHELYCEAFGGSASVLMRKPRAPVEVLGDMDDELLNLYAVIRDPVAAGRLYLVCAFTPFSDGEFRLATRRLPADADPVERARRTIVRHAMQLSPDVRGETAGTGYRRYTGSARRVASADWETFPEALADMTARLGRVVIERAPAVETIRRHDRPGALFYVDPPYVHATRQEVRKGYAHEMPDQDHRELLDCLLGIEGMAVVSGYASTLYDEALAGWRRVTREVSDHPRQRREEVLWISPAAVAATDRGARPARPARRRAAEVPGQMALGL</sequence>
<dbReference type="GO" id="GO:0009007">
    <property type="term" value="F:site-specific DNA-methyltransferase (adenine-specific) activity"/>
    <property type="evidence" value="ECO:0007669"/>
    <property type="project" value="UniProtKB-EC"/>
</dbReference>
<dbReference type="KEGG" id="mea:Mex_1p3758"/>
<dbReference type="PANTHER" id="PTHR30481:SF4">
    <property type="entry name" value="SITE-SPECIFIC DNA-METHYLTRANSFERASE (ADENINE-SPECIFIC)"/>
    <property type="match status" value="1"/>
</dbReference>
<dbReference type="REBASE" id="21137">
    <property type="entry name" value="M.MexAMORF3758P"/>
</dbReference>
<dbReference type="InterPro" id="IPR029063">
    <property type="entry name" value="SAM-dependent_MTases_sf"/>
</dbReference>
<reference evidence="5 6" key="1">
    <citation type="journal article" date="2009" name="PLoS ONE">
        <title>Methylobacterium genome sequences: a reference blueprint to investigate microbial metabolism of C1 compounds from natural and industrial sources.</title>
        <authorList>
            <person name="Vuilleumier S."/>
            <person name="Chistoserdova L."/>
            <person name="Lee M.-C."/>
            <person name="Bringel F."/>
            <person name="Lajus A."/>
            <person name="Zhou Y."/>
            <person name="Gourion B."/>
            <person name="Barbe V."/>
            <person name="Chang J."/>
            <person name="Cruveiller S."/>
            <person name="Dossat C."/>
            <person name="Gillett W."/>
            <person name="Gruffaz C."/>
            <person name="Haugen E."/>
            <person name="Hourcade E."/>
            <person name="Levy R."/>
            <person name="Mangenot S."/>
            <person name="Muller E."/>
            <person name="Nadalig T."/>
            <person name="Pagni M."/>
            <person name="Penny C."/>
            <person name="Peyraud R."/>
            <person name="Robinson D.G."/>
            <person name="Roche D."/>
            <person name="Rouy Z."/>
            <person name="Saenampechek C."/>
            <person name="Salvignol G."/>
            <person name="Vallenet D."/>
            <person name="Wu Z."/>
            <person name="Marx C.J."/>
            <person name="Vorholt J.A."/>
            <person name="Olson M.V."/>
            <person name="Kaul R."/>
            <person name="Weissenbach J."/>
            <person name="Medigue C."/>
            <person name="Lidstrom M.E."/>
        </authorList>
    </citation>
    <scope>NUCLEOTIDE SEQUENCE [LARGE SCALE GENOMIC DNA]</scope>
    <source>
        <strain evidence="6">ATCC 14718 / DSM 1338 / JCM 2805 / NCIMB 9133 / AM1</strain>
    </source>
</reference>
<evidence type="ECO:0000313" key="6">
    <source>
        <dbReference type="Proteomes" id="UP000009081"/>
    </source>
</evidence>
<dbReference type="AlphaFoldDB" id="C5AZU4"/>
<dbReference type="SUPFAM" id="SSF53335">
    <property type="entry name" value="S-adenosyl-L-methionine-dependent methyltransferases"/>
    <property type="match status" value="1"/>
</dbReference>
<keyword evidence="3" id="KW-0949">S-adenosyl-L-methionine</keyword>
<dbReference type="GO" id="GO:0043565">
    <property type="term" value="F:sequence-specific DNA binding"/>
    <property type="evidence" value="ECO:0007669"/>
    <property type="project" value="TreeGrafter"/>
</dbReference>
<evidence type="ECO:0000313" key="5">
    <source>
        <dbReference type="EMBL" id="ACS41468.1"/>
    </source>
</evidence>
<dbReference type="eggNOG" id="COG0338">
    <property type="taxonomic scope" value="Bacteria"/>
</dbReference>
<protein>
    <submittedName>
        <fullName evidence="5">D12 class N6 adenine-specific DNA methyltransferase</fullName>
    </submittedName>
</protein>
<evidence type="ECO:0000256" key="2">
    <source>
        <dbReference type="ARBA" id="ARBA00022679"/>
    </source>
</evidence>
<dbReference type="STRING" id="272630.MexAM1_META1p3758"/>
<dbReference type="Proteomes" id="UP000009081">
    <property type="component" value="Chromosome"/>
</dbReference>
<dbReference type="HOGENOM" id="CLU_509773_0_0_5"/>
<evidence type="ECO:0000256" key="4">
    <source>
        <dbReference type="SAM" id="MobiDB-lite"/>
    </source>
</evidence>
<evidence type="ECO:0000256" key="3">
    <source>
        <dbReference type="ARBA" id="ARBA00022691"/>
    </source>
</evidence>
<accession>C5AZU4</accession>
<dbReference type="InterPro" id="IPR012327">
    <property type="entry name" value="MeTrfase_D12"/>
</dbReference>